<feature type="compositionally biased region" description="Basic and acidic residues" evidence="1">
    <location>
        <begin position="42"/>
        <end position="53"/>
    </location>
</feature>
<name>A0A550BZY1_9AGAR</name>
<dbReference type="Proteomes" id="UP000320762">
    <property type="component" value="Unassembled WGS sequence"/>
</dbReference>
<accession>A0A550BZY1</accession>
<dbReference type="Gene3D" id="1.20.1280.50">
    <property type="match status" value="1"/>
</dbReference>
<dbReference type="InterPro" id="IPR036047">
    <property type="entry name" value="F-box-like_dom_sf"/>
</dbReference>
<dbReference type="SUPFAM" id="SSF82199">
    <property type="entry name" value="SET domain"/>
    <property type="match status" value="1"/>
</dbReference>
<dbReference type="Pfam" id="PF00856">
    <property type="entry name" value="SET"/>
    <property type="match status" value="1"/>
</dbReference>
<reference evidence="3 4" key="1">
    <citation type="journal article" date="2019" name="New Phytol.">
        <title>Comparative genomics reveals unique wood-decay strategies and fruiting body development in the Schizophyllaceae.</title>
        <authorList>
            <person name="Almasi E."/>
            <person name="Sahu N."/>
            <person name="Krizsan K."/>
            <person name="Balint B."/>
            <person name="Kovacs G.M."/>
            <person name="Kiss B."/>
            <person name="Cseklye J."/>
            <person name="Drula E."/>
            <person name="Henrissat B."/>
            <person name="Nagy I."/>
            <person name="Chovatia M."/>
            <person name="Adam C."/>
            <person name="LaButti K."/>
            <person name="Lipzen A."/>
            <person name="Riley R."/>
            <person name="Grigoriev I.V."/>
            <person name="Nagy L.G."/>
        </authorList>
    </citation>
    <scope>NUCLEOTIDE SEQUENCE [LARGE SCALE GENOMIC DNA]</scope>
    <source>
        <strain evidence="3 4">NL-1724</strain>
    </source>
</reference>
<dbReference type="PANTHER" id="PTHR47332:SF4">
    <property type="entry name" value="SET DOMAIN-CONTAINING PROTEIN 5"/>
    <property type="match status" value="1"/>
</dbReference>
<keyword evidence="4" id="KW-1185">Reference proteome</keyword>
<dbReference type="SUPFAM" id="SSF81383">
    <property type="entry name" value="F-box domain"/>
    <property type="match status" value="1"/>
</dbReference>
<protein>
    <recommendedName>
        <fullName evidence="2">SET domain-containing protein</fullName>
    </recommendedName>
</protein>
<dbReference type="InterPro" id="IPR046341">
    <property type="entry name" value="SET_dom_sf"/>
</dbReference>
<gene>
    <name evidence="3" type="ORF">BD626DRAFT_634344</name>
</gene>
<dbReference type="InterPro" id="IPR053185">
    <property type="entry name" value="SET_domain_protein"/>
</dbReference>
<evidence type="ECO:0000259" key="2">
    <source>
        <dbReference type="PROSITE" id="PS50280"/>
    </source>
</evidence>
<dbReference type="Pfam" id="PF12937">
    <property type="entry name" value="F-box-like"/>
    <property type="match status" value="1"/>
</dbReference>
<dbReference type="SMART" id="SM00317">
    <property type="entry name" value="SET"/>
    <property type="match status" value="1"/>
</dbReference>
<dbReference type="EMBL" id="VDMD01000039">
    <property type="protein sequence ID" value="TRM58105.1"/>
    <property type="molecule type" value="Genomic_DNA"/>
</dbReference>
<dbReference type="InterPro" id="IPR001214">
    <property type="entry name" value="SET_dom"/>
</dbReference>
<dbReference type="CDD" id="cd20071">
    <property type="entry name" value="SET_SMYD"/>
    <property type="match status" value="1"/>
</dbReference>
<proteinExistence type="predicted"/>
<dbReference type="AlphaFoldDB" id="A0A550BZY1"/>
<feature type="domain" description="SET" evidence="2">
    <location>
        <begin position="152"/>
        <end position="325"/>
    </location>
</feature>
<dbReference type="OrthoDB" id="5945798at2759"/>
<feature type="region of interest" description="Disordered" evidence="1">
    <location>
        <begin position="1"/>
        <end position="66"/>
    </location>
</feature>
<sequence>MKRAFLKKSKGARTASSGATQPHKPSRAQKIDTGGGGNGSNRLDKNTKRKDMPKGPSPRVNSSYGVVTKAGADDLDGSEIAQTDCMVAKPGEVDQRDEATIHVTIPIMWNDLALHSEEERIDSWCEAIMDIATKRHIFSKPGFPKPVSHPPHPLHCVASARDKGLGVFATRDIKEGELILAERAILMVPANVPSAGVYLPGHFTIEELLQERMNLWEKKLQSFVDRMLPERRATLMALANSNKHDGSGPILGRIRTNGFGGNSQWTWRGDGEPSGRYTLVYDQISRLNHSCRPNAAYTFYDASFSMGVHAVRDIAAGEEILISYVLLCHPYEERKAQLAPYGIDCKCDACVGHIISDARRARILPYISPDLAAPLAPQIGRYRSQIAILEQEGLQAMDLYLSSHMGLTVLYAVFGDKSKVEELGNRMERLSKRTNQDGKSWIRVTSPGLEVFTVVLGCTSRIIAAHQATRGQLDMQAEAILERASSLANLELQRIGYVPSNEEVLEIKDISHELFSESGQLLAEIRRLRQLRMRISVQLDINRSIASPVRRLPLEVLSEIFCHLVNAVESPSDKTFLATHTLSHVCRAWRAAARNTPRLWTSISSLVRLPSSRIVHTGHVFDQAALSGALPLHIFHPLLNDNVLARLLALLQPYAAQWKSVSLRGSCATFESVPILNLPALDDAHIRLSGPSTLRPLNLLGGASTLRRLTVRCIRREAEGFIWAPFEFPRLSSLTSLTLTALPTTTVLSALQYCSDTLVFLHVELYRLRSEQPLPTNQYTKMTSLLKIELSDSGHEILGYIRAPVLEEVILQRIVVDEDGDPFVSLSAFASRQLPNQSLQRLTLSLIESPEDQETFLYCLERLDRLRELRIVDAPGSPPLLTAELFSRMNCIEDSQCLLPELTKLSLRFYPRDELPEEIRIALYGMVASREEAYPFSLRKVHVLQYLEL</sequence>
<dbReference type="Gene3D" id="2.170.270.10">
    <property type="entry name" value="SET domain"/>
    <property type="match status" value="1"/>
</dbReference>
<comment type="caution">
    <text evidence="3">The sequence shown here is derived from an EMBL/GenBank/DDBJ whole genome shotgun (WGS) entry which is preliminary data.</text>
</comment>
<dbReference type="InterPro" id="IPR001810">
    <property type="entry name" value="F-box_dom"/>
</dbReference>
<organism evidence="3 4">
    <name type="scientific">Schizophyllum amplum</name>
    <dbReference type="NCBI Taxonomy" id="97359"/>
    <lineage>
        <taxon>Eukaryota</taxon>
        <taxon>Fungi</taxon>
        <taxon>Dikarya</taxon>
        <taxon>Basidiomycota</taxon>
        <taxon>Agaricomycotina</taxon>
        <taxon>Agaricomycetes</taxon>
        <taxon>Agaricomycetidae</taxon>
        <taxon>Agaricales</taxon>
        <taxon>Schizophyllaceae</taxon>
        <taxon>Schizophyllum</taxon>
    </lineage>
</organism>
<evidence type="ECO:0000313" key="3">
    <source>
        <dbReference type="EMBL" id="TRM58105.1"/>
    </source>
</evidence>
<dbReference type="PROSITE" id="PS50280">
    <property type="entry name" value="SET"/>
    <property type="match status" value="1"/>
</dbReference>
<evidence type="ECO:0000313" key="4">
    <source>
        <dbReference type="Proteomes" id="UP000320762"/>
    </source>
</evidence>
<evidence type="ECO:0000256" key="1">
    <source>
        <dbReference type="SAM" id="MobiDB-lite"/>
    </source>
</evidence>
<feature type="compositionally biased region" description="Basic residues" evidence="1">
    <location>
        <begin position="1"/>
        <end position="11"/>
    </location>
</feature>
<dbReference type="STRING" id="97359.A0A550BZY1"/>
<dbReference type="SUPFAM" id="SSF52047">
    <property type="entry name" value="RNI-like"/>
    <property type="match status" value="1"/>
</dbReference>
<dbReference type="PANTHER" id="PTHR47332">
    <property type="entry name" value="SET DOMAIN-CONTAINING PROTEIN 5"/>
    <property type="match status" value="1"/>
</dbReference>